<evidence type="ECO:0000313" key="1">
    <source>
        <dbReference type="EMBL" id="MEO3939896.1"/>
    </source>
</evidence>
<keyword evidence="2" id="KW-1185">Reference proteome</keyword>
<organism evidence="1 2">
    <name type="scientific">Paenarthrobacter nicotinovorans</name>
    <name type="common">Arthrobacter nicotinovorans</name>
    <dbReference type="NCBI Taxonomy" id="29320"/>
    <lineage>
        <taxon>Bacteria</taxon>
        <taxon>Bacillati</taxon>
        <taxon>Actinomycetota</taxon>
        <taxon>Actinomycetes</taxon>
        <taxon>Micrococcales</taxon>
        <taxon>Micrococcaceae</taxon>
        <taxon>Paenarthrobacter</taxon>
    </lineage>
</organism>
<evidence type="ECO:0000313" key="2">
    <source>
        <dbReference type="Proteomes" id="UP001448614"/>
    </source>
</evidence>
<accession>A0ABV0GMZ1</accession>
<protein>
    <submittedName>
        <fullName evidence="1">Uncharacterized protein</fullName>
    </submittedName>
</protein>
<name>A0ABV0GMZ1_PAENI</name>
<comment type="caution">
    <text evidence="1">The sequence shown here is derived from an EMBL/GenBank/DDBJ whole genome shotgun (WGS) entry which is preliminary data.</text>
</comment>
<reference evidence="1 2" key="1">
    <citation type="journal article" date="2024" name="Appl. Microbiol. Biotechnol.">
        <title>Biosynthetic gene clusters with biotechnological applications in novel Antarctic isolates from Actinomycetota.</title>
        <authorList>
            <person name="Bruna P."/>
            <person name="Nunez-Montero K."/>
            <person name="Contreras M.J."/>
            <person name="Leal K."/>
            <person name="Garcia M."/>
            <person name="Abanto M."/>
            <person name="Barrientos L."/>
        </authorList>
    </citation>
    <scope>NUCLEOTIDE SEQUENCE [LARGE SCALE GENOMIC DNA]</scope>
    <source>
        <strain evidence="1 2">Se16.17</strain>
    </source>
</reference>
<dbReference type="EMBL" id="JBBMFV010000004">
    <property type="protein sequence ID" value="MEO3939896.1"/>
    <property type="molecule type" value="Genomic_DNA"/>
</dbReference>
<gene>
    <name evidence="1" type="ORF">V3C41_02290</name>
</gene>
<sequence length="141" mass="15382">MRKNPLISGDAPHPPGDALACASCGTSYFLNLETIESLEPHAGELMVRVAYTCSACESAYEHNASFRNVAAVLNRKESFAGLLQFGGTYLHCGEPMTFAKNSGRSVYAPISTEDVDEDLPDVYLKTRVIQCRCGFRMELPA</sequence>
<dbReference type="Proteomes" id="UP001448614">
    <property type="component" value="Unassembled WGS sequence"/>
</dbReference>
<proteinExistence type="predicted"/>
<dbReference type="RefSeq" id="WP_245232949.1">
    <property type="nucleotide sequence ID" value="NZ_JBBMFV010000004.1"/>
</dbReference>